<dbReference type="PANTHER" id="PTHR34774:SF1">
    <property type="entry name" value="EPHRIN-A3 PROTEIN"/>
    <property type="match status" value="1"/>
</dbReference>
<keyword evidence="1" id="KW-0812">Transmembrane</keyword>
<evidence type="ECO:0000259" key="2">
    <source>
        <dbReference type="Pfam" id="PF24626"/>
    </source>
</evidence>
<dbReference type="InterPro" id="IPR056924">
    <property type="entry name" value="SH3_Tf2-1"/>
</dbReference>
<evidence type="ECO:0000313" key="4">
    <source>
        <dbReference type="Proteomes" id="UP000283530"/>
    </source>
</evidence>
<accession>A0A443Q1Y7</accession>
<reference evidence="3 4" key="1">
    <citation type="journal article" date="2019" name="Nat. Plants">
        <title>Stout camphor tree genome fills gaps in understanding of flowering plant genome evolution.</title>
        <authorList>
            <person name="Chaw S.M."/>
            <person name="Liu Y.C."/>
            <person name="Wu Y.W."/>
            <person name="Wang H.Y."/>
            <person name="Lin C.I."/>
            <person name="Wu C.S."/>
            <person name="Ke H.M."/>
            <person name="Chang L.Y."/>
            <person name="Hsu C.Y."/>
            <person name="Yang H.T."/>
            <person name="Sudianto E."/>
            <person name="Hsu M.H."/>
            <person name="Wu K.P."/>
            <person name="Wang L.N."/>
            <person name="Leebens-Mack J.H."/>
            <person name="Tsai I.J."/>
        </authorList>
    </citation>
    <scope>NUCLEOTIDE SEQUENCE [LARGE SCALE GENOMIC DNA]</scope>
    <source>
        <strain evidence="4">cv. Chaw 1501</strain>
        <tissue evidence="3">Young leaves</tissue>
    </source>
</reference>
<evidence type="ECO:0000313" key="3">
    <source>
        <dbReference type="EMBL" id="RWR97025.1"/>
    </source>
</evidence>
<dbReference type="Proteomes" id="UP000283530">
    <property type="component" value="Unassembled WGS sequence"/>
</dbReference>
<keyword evidence="4" id="KW-1185">Reference proteome</keyword>
<organism evidence="3 4">
    <name type="scientific">Cinnamomum micranthum f. kanehirae</name>
    <dbReference type="NCBI Taxonomy" id="337451"/>
    <lineage>
        <taxon>Eukaryota</taxon>
        <taxon>Viridiplantae</taxon>
        <taxon>Streptophyta</taxon>
        <taxon>Embryophyta</taxon>
        <taxon>Tracheophyta</taxon>
        <taxon>Spermatophyta</taxon>
        <taxon>Magnoliopsida</taxon>
        <taxon>Magnoliidae</taxon>
        <taxon>Laurales</taxon>
        <taxon>Lauraceae</taxon>
        <taxon>Cinnamomum</taxon>
    </lineage>
</organism>
<protein>
    <recommendedName>
        <fullName evidence="2">Tf2-1-like SH3-like domain-containing protein</fullName>
    </recommendedName>
</protein>
<sequence>MVMVCIRPEAYKNLHPRNTSTYKILKRISSNAYVLDLPSDFGINFTFNVEVLIVYRGYDNDGETEEQTIAPPSNLPPVDGIVDVLDDQIVSTRQGGTGPLRNVILRIQNQDNYINILKNSFIKKKNRVQEFRQLQDVAWIRMVLDSITSPHRRSQNPFAPLSPSFRKQLHGREESSSSWSILFQRHRFLLTMLALLGVLCTIYLYFAVTFGAGESCSGLKGTEAALCRLGQAKVSVSHKGKLKFF</sequence>
<name>A0A443Q1Y7_9MAGN</name>
<proteinExistence type="predicted"/>
<gene>
    <name evidence="3" type="ORF">CKAN_02643300</name>
</gene>
<feature type="transmembrane region" description="Helical" evidence="1">
    <location>
        <begin position="188"/>
        <end position="208"/>
    </location>
</feature>
<dbReference type="AlphaFoldDB" id="A0A443Q1Y7"/>
<keyword evidence="1" id="KW-1133">Transmembrane helix</keyword>
<feature type="domain" description="Tf2-1-like SH3-like" evidence="2">
    <location>
        <begin position="8"/>
        <end position="55"/>
    </location>
</feature>
<evidence type="ECO:0000256" key="1">
    <source>
        <dbReference type="SAM" id="Phobius"/>
    </source>
</evidence>
<dbReference type="PANTHER" id="PTHR34774">
    <property type="entry name" value="EPHRIN-A3 PROTEIN"/>
    <property type="match status" value="1"/>
</dbReference>
<comment type="caution">
    <text evidence="3">The sequence shown here is derived from an EMBL/GenBank/DDBJ whole genome shotgun (WGS) entry which is preliminary data.</text>
</comment>
<dbReference type="Pfam" id="PF24626">
    <property type="entry name" value="SH3_Tf2-1"/>
    <property type="match status" value="1"/>
</dbReference>
<dbReference type="EMBL" id="QPKB01000012">
    <property type="protein sequence ID" value="RWR97025.1"/>
    <property type="molecule type" value="Genomic_DNA"/>
</dbReference>
<dbReference type="OrthoDB" id="2019292at2759"/>
<keyword evidence="1" id="KW-0472">Membrane</keyword>